<reference evidence="2 3" key="1">
    <citation type="submission" date="2021-08" db="EMBL/GenBank/DDBJ databases">
        <title>Draft Genome Sequence of Phanerochaete sordida strain YK-624.</title>
        <authorList>
            <person name="Mori T."/>
            <person name="Dohra H."/>
            <person name="Suzuki T."/>
            <person name="Kawagishi H."/>
            <person name="Hirai H."/>
        </authorList>
    </citation>
    <scope>NUCLEOTIDE SEQUENCE [LARGE SCALE GENOMIC DNA]</scope>
    <source>
        <strain evidence="2 3">YK-624</strain>
    </source>
</reference>
<name>A0A9P3G6B6_9APHY</name>
<evidence type="ECO:0000313" key="3">
    <source>
        <dbReference type="Proteomes" id="UP000703269"/>
    </source>
</evidence>
<evidence type="ECO:0000256" key="1">
    <source>
        <dbReference type="SAM" id="MobiDB-lite"/>
    </source>
</evidence>
<dbReference type="EMBL" id="BPQB01000010">
    <property type="protein sequence ID" value="GJE88625.1"/>
    <property type="molecule type" value="Genomic_DNA"/>
</dbReference>
<comment type="caution">
    <text evidence="2">The sequence shown here is derived from an EMBL/GenBank/DDBJ whole genome shotgun (WGS) entry which is preliminary data.</text>
</comment>
<dbReference type="Proteomes" id="UP000703269">
    <property type="component" value="Unassembled WGS sequence"/>
</dbReference>
<protein>
    <submittedName>
        <fullName evidence="2">Uncharacterized protein</fullName>
    </submittedName>
</protein>
<feature type="region of interest" description="Disordered" evidence="1">
    <location>
        <begin position="61"/>
        <end position="81"/>
    </location>
</feature>
<proteinExistence type="predicted"/>
<evidence type="ECO:0000313" key="2">
    <source>
        <dbReference type="EMBL" id="GJE88625.1"/>
    </source>
</evidence>
<keyword evidence="3" id="KW-1185">Reference proteome</keyword>
<gene>
    <name evidence="2" type="ORF">PsYK624_047080</name>
</gene>
<sequence length="81" mass="9127">MPRLDTQPCTRSKAVLRVRSAPWISSYPQARLNYVRLANLSRVPATLTIPLTSIQSTFEINPWASGRPPTDPPNRIRARSL</sequence>
<organism evidence="2 3">
    <name type="scientific">Phanerochaete sordida</name>
    <dbReference type="NCBI Taxonomy" id="48140"/>
    <lineage>
        <taxon>Eukaryota</taxon>
        <taxon>Fungi</taxon>
        <taxon>Dikarya</taxon>
        <taxon>Basidiomycota</taxon>
        <taxon>Agaricomycotina</taxon>
        <taxon>Agaricomycetes</taxon>
        <taxon>Polyporales</taxon>
        <taxon>Phanerochaetaceae</taxon>
        <taxon>Phanerochaete</taxon>
    </lineage>
</organism>
<dbReference type="AlphaFoldDB" id="A0A9P3G6B6"/>
<accession>A0A9P3G6B6</accession>